<evidence type="ECO:0000313" key="3">
    <source>
        <dbReference type="Proteomes" id="UP000199598"/>
    </source>
</evidence>
<protein>
    <submittedName>
        <fullName evidence="2">Uncharacterized protein</fullName>
    </submittedName>
</protein>
<reference evidence="2 3" key="1">
    <citation type="submission" date="2016-10" db="EMBL/GenBank/DDBJ databases">
        <authorList>
            <person name="Varghese N."/>
            <person name="Submissions S."/>
        </authorList>
    </citation>
    <scope>NUCLEOTIDE SEQUENCE [LARGE SCALE GENOMIC DNA]</scope>
    <source>
        <strain evidence="2 3">DSM 16392</strain>
    </source>
</reference>
<name>A0A1I3W062_9HYPH</name>
<feature type="coiled-coil region" evidence="1">
    <location>
        <begin position="139"/>
        <end position="166"/>
    </location>
</feature>
<accession>A0A1I3W062</accession>
<organism evidence="2 3">
    <name type="scientific">Pseudovibrio ascidiaceicola</name>
    <dbReference type="NCBI Taxonomy" id="285279"/>
    <lineage>
        <taxon>Bacteria</taxon>
        <taxon>Pseudomonadati</taxon>
        <taxon>Pseudomonadota</taxon>
        <taxon>Alphaproteobacteria</taxon>
        <taxon>Hyphomicrobiales</taxon>
        <taxon>Stappiaceae</taxon>
        <taxon>Pseudovibrio</taxon>
    </lineage>
</organism>
<evidence type="ECO:0000256" key="1">
    <source>
        <dbReference type="SAM" id="Coils"/>
    </source>
</evidence>
<dbReference type="RefSeq" id="WP_093516761.1">
    <property type="nucleotide sequence ID" value="NZ_FOSK01000001.1"/>
</dbReference>
<keyword evidence="3" id="KW-1185">Reference proteome</keyword>
<sequence>MAGKTLKTFKNLSDFRSGLSDLKQKMDHKHGIHLLDITNFNKELGNKTFLDKSYEAAVEDSPKVSKASEAHGKLTRLKNSLERESSGFDDLDKLYNQLVAKLNEASKKNKGDVKKLSEDKEYEEAQANLLKLAPHWKKAGKKRNDFRKAERELAALDKKLTEIKADAAKKCPVEVKRDSKKLLLLIAGDKVVEYSLKHTK</sequence>
<dbReference type="Proteomes" id="UP000199598">
    <property type="component" value="Unassembled WGS sequence"/>
</dbReference>
<evidence type="ECO:0000313" key="2">
    <source>
        <dbReference type="EMBL" id="SFK00769.1"/>
    </source>
</evidence>
<comment type="caution">
    <text evidence="2">The sequence shown here is derived from an EMBL/GenBank/DDBJ whole genome shotgun (WGS) entry which is preliminary data.</text>
</comment>
<keyword evidence="1" id="KW-0175">Coiled coil</keyword>
<proteinExistence type="predicted"/>
<gene>
    <name evidence="2" type="ORF">SAMN04488518_101732</name>
</gene>
<dbReference type="EMBL" id="FOSK01000001">
    <property type="protein sequence ID" value="SFK00769.1"/>
    <property type="molecule type" value="Genomic_DNA"/>
</dbReference>